<evidence type="ECO:0000259" key="1">
    <source>
        <dbReference type="Pfam" id="PF14353"/>
    </source>
</evidence>
<dbReference type="EMBL" id="SNXS01000006">
    <property type="protein sequence ID" value="TDP62842.1"/>
    <property type="molecule type" value="Genomic_DNA"/>
</dbReference>
<dbReference type="Proteomes" id="UP000295361">
    <property type="component" value="Unassembled WGS sequence"/>
</dbReference>
<accession>A0A4R6QL99</accession>
<feature type="domain" description="CpXC" evidence="1">
    <location>
        <begin position="9"/>
        <end position="144"/>
    </location>
</feature>
<evidence type="ECO:0000313" key="3">
    <source>
        <dbReference type="Proteomes" id="UP000295361"/>
    </source>
</evidence>
<protein>
    <submittedName>
        <fullName evidence="2">CpXC motif protein</fullName>
    </submittedName>
</protein>
<comment type="caution">
    <text evidence="2">The sequence shown here is derived from an EMBL/GenBank/DDBJ whole genome shotgun (WGS) entry which is preliminary data.</text>
</comment>
<proteinExistence type="predicted"/>
<name>A0A4R6QL99_9BURK</name>
<gene>
    <name evidence="2" type="ORF">DES47_106137</name>
</gene>
<keyword evidence="3" id="KW-1185">Reference proteome</keyword>
<evidence type="ECO:0000313" key="2">
    <source>
        <dbReference type="EMBL" id="TDP62842.1"/>
    </source>
</evidence>
<dbReference type="Pfam" id="PF14353">
    <property type="entry name" value="CpXC"/>
    <property type="match status" value="1"/>
</dbReference>
<sequence length="229" mass="24818">MSLYHPVNLNCPHCGKALEFSASVSVNADRAPELREAILDGSFQRESCPHCGTGLRLDPQLNYLDVGRGQWIAAYPGAWVDRWAELEAAAQQAFDKAFGAQAGTAAREIGAELKPRLVFGWGGLREKLVAADAGLDDTGLELTKIALMRGMDDLPPGQELRLTQATGEGDDAALVLLLVPDDPDGELEELSVPRAIYDEILAEPEDWQPLREQITAGLFVDVLRLTRGG</sequence>
<dbReference type="AlphaFoldDB" id="A0A4R6QL99"/>
<organism evidence="2 3">
    <name type="scientific">Roseateles toxinivorans</name>
    <dbReference type="NCBI Taxonomy" id="270368"/>
    <lineage>
        <taxon>Bacteria</taxon>
        <taxon>Pseudomonadati</taxon>
        <taxon>Pseudomonadota</taxon>
        <taxon>Betaproteobacteria</taxon>
        <taxon>Burkholderiales</taxon>
        <taxon>Sphaerotilaceae</taxon>
        <taxon>Roseateles</taxon>
    </lineage>
</organism>
<dbReference type="InParanoid" id="A0A4R6QL99"/>
<reference evidence="2 3" key="1">
    <citation type="submission" date="2019-03" db="EMBL/GenBank/DDBJ databases">
        <title>Genomic Encyclopedia of Type Strains, Phase IV (KMG-IV): sequencing the most valuable type-strain genomes for metagenomic binning, comparative biology and taxonomic classification.</title>
        <authorList>
            <person name="Goeker M."/>
        </authorList>
    </citation>
    <scope>NUCLEOTIDE SEQUENCE [LARGE SCALE GENOMIC DNA]</scope>
    <source>
        <strain evidence="2 3">DSM 16998</strain>
    </source>
</reference>
<dbReference type="InterPro" id="IPR025682">
    <property type="entry name" value="CpXC_dom"/>
</dbReference>
<dbReference type="OrthoDB" id="8915806at2"/>
<dbReference type="RefSeq" id="WP_133702859.1">
    <property type="nucleotide sequence ID" value="NZ_SNXS01000006.1"/>
</dbReference>